<organism evidence="1 2">
    <name type="scientific">Desulfonatronospira thiodismutans ASO3-1</name>
    <dbReference type="NCBI Taxonomy" id="555779"/>
    <lineage>
        <taxon>Bacteria</taxon>
        <taxon>Pseudomonadati</taxon>
        <taxon>Thermodesulfobacteriota</taxon>
        <taxon>Desulfovibrionia</taxon>
        <taxon>Desulfovibrionales</taxon>
        <taxon>Desulfonatronovibrionaceae</taxon>
        <taxon>Desulfonatronospira</taxon>
    </lineage>
</organism>
<sequence>MVQDKSLIKKRALGDFLSPLFTLPATSKTMGFYFLQFGVLFLFIWAVLVFMVAPNLIMPFGPTFYFSLLPGVAASVIFLSNGVKLIRKPELYNRPLARLLVPGMLFFLTVLGGYVAGRTEEASILSFWFGACGLAVTMYLGYAWRHYSRTAYKLL</sequence>
<proteinExistence type="predicted"/>
<comment type="caution">
    <text evidence="1">The sequence shown here is derived from an EMBL/GenBank/DDBJ whole genome shotgun (WGS) entry which is preliminary data.</text>
</comment>
<accession>D6SJU9</accession>
<dbReference type="RefSeq" id="WP_008869277.1">
    <property type="nucleotide sequence ID" value="NZ_ACJN02000001.1"/>
</dbReference>
<protein>
    <submittedName>
        <fullName evidence="1">Uncharacterized protein</fullName>
    </submittedName>
</protein>
<dbReference type="EMBL" id="ACJN02000001">
    <property type="protein sequence ID" value="EFI36152.1"/>
    <property type="molecule type" value="Genomic_DNA"/>
</dbReference>
<dbReference type="Proteomes" id="UP000005496">
    <property type="component" value="Unassembled WGS sequence"/>
</dbReference>
<name>D6SJU9_9BACT</name>
<dbReference type="AlphaFoldDB" id="D6SJU9"/>
<evidence type="ECO:0000313" key="1">
    <source>
        <dbReference type="EMBL" id="EFI36152.1"/>
    </source>
</evidence>
<keyword evidence="2" id="KW-1185">Reference proteome</keyword>
<evidence type="ECO:0000313" key="2">
    <source>
        <dbReference type="Proteomes" id="UP000005496"/>
    </source>
</evidence>
<gene>
    <name evidence="1" type="ORF">Dthio_PD3606</name>
</gene>
<reference evidence="1" key="1">
    <citation type="submission" date="2010-05" db="EMBL/GenBank/DDBJ databases">
        <title>The draft genome of Desulfonatronospira thiodismutans ASO3-1.</title>
        <authorList>
            <consortium name="US DOE Joint Genome Institute (JGI-PGF)"/>
            <person name="Lucas S."/>
            <person name="Copeland A."/>
            <person name="Lapidus A."/>
            <person name="Cheng J.-F."/>
            <person name="Bruce D."/>
            <person name="Goodwin L."/>
            <person name="Pitluck S."/>
            <person name="Chertkov O."/>
            <person name="Brettin T."/>
            <person name="Detter J.C."/>
            <person name="Han C."/>
            <person name="Land M.L."/>
            <person name="Hauser L."/>
            <person name="Kyrpides N."/>
            <person name="Mikhailova N."/>
            <person name="Muyzer G."/>
            <person name="Woyke T."/>
        </authorList>
    </citation>
    <scope>NUCLEOTIDE SEQUENCE [LARGE SCALE GENOMIC DNA]</scope>
    <source>
        <strain evidence="1">ASO3-1</strain>
    </source>
</reference>